<organism evidence="1 2">
    <name type="scientific">Aspergillus melleus</name>
    <dbReference type="NCBI Taxonomy" id="138277"/>
    <lineage>
        <taxon>Eukaryota</taxon>
        <taxon>Fungi</taxon>
        <taxon>Dikarya</taxon>
        <taxon>Ascomycota</taxon>
        <taxon>Pezizomycotina</taxon>
        <taxon>Eurotiomycetes</taxon>
        <taxon>Eurotiomycetidae</taxon>
        <taxon>Eurotiales</taxon>
        <taxon>Aspergillaceae</taxon>
        <taxon>Aspergillus</taxon>
        <taxon>Aspergillus subgen. Circumdati</taxon>
    </lineage>
</organism>
<dbReference type="EMBL" id="JAOPJF010000050">
    <property type="protein sequence ID" value="KAK1142475.1"/>
    <property type="molecule type" value="Genomic_DNA"/>
</dbReference>
<accession>A0ACC3AXK5</accession>
<name>A0ACC3AXK5_9EURO</name>
<evidence type="ECO:0000313" key="1">
    <source>
        <dbReference type="EMBL" id="KAK1142475.1"/>
    </source>
</evidence>
<proteinExistence type="predicted"/>
<keyword evidence="2" id="KW-1185">Reference proteome</keyword>
<sequence length="537" mass="62020">MTNSVNFQAAQALLFNLYGMYGIYGLFLAAVALYSVSLVIYRLYLHPLARFPGPKIAAATGWYEFYHDVIRGGMYIHEVQKMHREYGSIIRINPYEIVIKDPDYYNTVYVASNTRRSEKWYTLQGTGLEGKTFFFFHPKLVIKGAMGMTMGHELHRRRRKYFDPFFSRLGVTQIEGVIMDEIQLLTDRLEGYRKSGRTIQMEHVMAAFTGDIVTKICSEKSPNMIRHPEFGKEWYVTIHTYQHQVHLFMQLPHLISLTQLIPRGLVTRFSPGAAAFKSLHQYAFDHITVAKKDMIRAEKVQQEAGRSSVFRHVLSSDMPESERETERLAREALQLFGAGTATLVRAFSMIFYHVLSNPQMRERLREELKEIMAEYPAKRPTWQELERLPYLHGIVKEGLRLSYGVMRHLARVSPDQALQYREWTIPAGTPVGMSSHSLHSDPETFPEPSRFLPERWIENKHHLNMNRNWVPFARGSRMCIGMNLALAEMYWVLAVLFRPGAPELELFETVEADVVPVRDYVGGVPEFGTKGVRVTIE</sequence>
<evidence type="ECO:0000313" key="2">
    <source>
        <dbReference type="Proteomes" id="UP001177260"/>
    </source>
</evidence>
<reference evidence="1 2" key="1">
    <citation type="journal article" date="2023" name="ACS Omega">
        <title>Identification of the Neoaspergillic Acid Biosynthesis Gene Cluster by Establishing an In Vitro CRISPR-Ribonucleoprotein Genetic System in Aspergillus melleus.</title>
        <authorList>
            <person name="Yuan B."/>
            <person name="Grau M.F."/>
            <person name="Murata R.M."/>
            <person name="Torok T."/>
            <person name="Venkateswaran K."/>
            <person name="Stajich J.E."/>
            <person name="Wang C.C.C."/>
        </authorList>
    </citation>
    <scope>NUCLEOTIDE SEQUENCE [LARGE SCALE GENOMIC DNA]</scope>
    <source>
        <strain evidence="1 2">IMV 1140</strain>
    </source>
</reference>
<dbReference type="Proteomes" id="UP001177260">
    <property type="component" value="Unassembled WGS sequence"/>
</dbReference>
<gene>
    <name evidence="1" type="ORF">N8T08_007837</name>
</gene>
<comment type="caution">
    <text evidence="1">The sequence shown here is derived from an EMBL/GenBank/DDBJ whole genome shotgun (WGS) entry which is preliminary data.</text>
</comment>
<protein>
    <submittedName>
        <fullName evidence="1">Uncharacterized protein</fullName>
    </submittedName>
</protein>